<dbReference type="Proteomes" id="UP000233556">
    <property type="component" value="Unassembled WGS sequence"/>
</dbReference>
<evidence type="ECO:0000313" key="2">
    <source>
        <dbReference type="EMBL" id="PKU38031.1"/>
    </source>
</evidence>
<proteinExistence type="predicted"/>
<keyword evidence="3" id="KW-1185">Reference proteome</keyword>
<dbReference type="EMBL" id="KZ506893">
    <property type="protein sequence ID" value="PKU38031.1"/>
    <property type="molecule type" value="Genomic_DNA"/>
</dbReference>
<reference evidence="3" key="1">
    <citation type="submission" date="2017-11" db="EMBL/GenBank/DDBJ databases">
        <authorList>
            <person name="Lima N.C."/>
            <person name="Parody-Merino A.M."/>
            <person name="Battley P.F."/>
            <person name="Fidler A.E."/>
            <person name="Prosdocimi F."/>
        </authorList>
    </citation>
    <scope>NUCLEOTIDE SEQUENCE [LARGE SCALE GENOMIC DNA]</scope>
</reference>
<name>A0A2I0TW61_LIMLA</name>
<protein>
    <submittedName>
        <fullName evidence="2">Uncharacterized protein</fullName>
    </submittedName>
</protein>
<feature type="region of interest" description="Disordered" evidence="1">
    <location>
        <begin position="78"/>
        <end position="99"/>
    </location>
</feature>
<evidence type="ECO:0000313" key="3">
    <source>
        <dbReference type="Proteomes" id="UP000233556"/>
    </source>
</evidence>
<organism evidence="2 3">
    <name type="scientific">Limosa lapponica baueri</name>
    <dbReference type="NCBI Taxonomy" id="1758121"/>
    <lineage>
        <taxon>Eukaryota</taxon>
        <taxon>Metazoa</taxon>
        <taxon>Chordata</taxon>
        <taxon>Craniata</taxon>
        <taxon>Vertebrata</taxon>
        <taxon>Euteleostomi</taxon>
        <taxon>Archelosauria</taxon>
        <taxon>Archosauria</taxon>
        <taxon>Dinosauria</taxon>
        <taxon>Saurischia</taxon>
        <taxon>Theropoda</taxon>
        <taxon>Coelurosauria</taxon>
        <taxon>Aves</taxon>
        <taxon>Neognathae</taxon>
        <taxon>Neoaves</taxon>
        <taxon>Charadriiformes</taxon>
        <taxon>Scolopacidae</taxon>
        <taxon>Limosa</taxon>
    </lineage>
</organism>
<evidence type="ECO:0000256" key="1">
    <source>
        <dbReference type="SAM" id="MobiDB-lite"/>
    </source>
</evidence>
<sequence>MVRKTIGSDDETVTSHLFDQIRRHMSKEFVYHILGRISSAAAGPVAAGMMMIQKEPTLAATGVTSRYEGVLPYPKTGLRAMHPPAAQGRGLGREGEGQPQQRLVQAEGGAFCGERAEKRQCKEPSFVMEAVLIPISAASPCF</sequence>
<gene>
    <name evidence="2" type="ORF">llap_11670</name>
</gene>
<dbReference type="AlphaFoldDB" id="A0A2I0TW61"/>
<reference evidence="3" key="2">
    <citation type="submission" date="2017-12" db="EMBL/GenBank/DDBJ databases">
        <title>Genome sequence of the Bar-tailed Godwit (Limosa lapponica baueri).</title>
        <authorList>
            <person name="Lima N.C.B."/>
            <person name="Parody-Merino A.M."/>
            <person name="Battley P.F."/>
            <person name="Fidler A.E."/>
            <person name="Prosdocimi F."/>
        </authorList>
    </citation>
    <scope>NUCLEOTIDE SEQUENCE [LARGE SCALE GENOMIC DNA]</scope>
</reference>
<accession>A0A2I0TW61</accession>